<dbReference type="RefSeq" id="WP_205103300.1">
    <property type="nucleotide sequence ID" value="NZ_JACJJG010000006.1"/>
</dbReference>
<dbReference type="EMBL" id="JACJJG010000006">
    <property type="protein sequence ID" value="MBM6672797.1"/>
    <property type="molecule type" value="Genomic_DNA"/>
</dbReference>
<gene>
    <name evidence="5" type="ORF">H6A34_02715</name>
</gene>
<keyword evidence="4" id="KW-0732">Signal</keyword>
<evidence type="ECO:0000256" key="2">
    <source>
        <dbReference type="ARBA" id="ARBA00023180"/>
    </source>
</evidence>
<sequence>MLKRILQSLLTVMTLFVAGSIQAQTPAFPGAEGFGRYTTGGRGGTVYHVTTLEDTGTQGSLRWACNQEGTRTIVFDVSGTIHLKSELRLRHENVTIAGQTAPGDGICIADYPFVISTDNVIIRFIRFRLGNKEVANHEGDGLGGMDLENIIIDHCSVSWSIDECLSVYGSKNLTVQWCIASQSLREAGHSKGRHGYGGNWGGSGASYHHNLIAHHDSRTPRLGPRPSTQTDERMDMRNNVIYNWHGEGCYGGEAMNVNIVNNYYKPGPATDGTTKQQRIAKIGIRTTDYCTEDDGSWNEWQPTWHKWGTFYVNGNVNPAQPNVTQDNWTYGIYNQFDNNSKLDNMLTDEAKEEMRLDAPITFTNVTTHSAEDAYERVLEYAGASLRRDWVDELIVNDTRNGQATCTGTKSNIPGIIDSQDDLKQAFTDAGDDWSAWPELESEPAPTDTDQDGMPDEWEDANGLDKNNAADGATIGADGYSNLEKYMNSLVQDIMDGGNEGGTMLSGNEEYDGEGGGDEPSQSVVYVLDNTTYTTSSADGYTWNFNNGFSVSNEAGKAYGKESGTDLVKYSAEQFTINIPEGKKVTKVSFYGYNKYADKDSYIAELNGLEYGETDYVFPAKDNDQAVYRTHDIELATPAEGSMTFTIKGKQCALKISLYTDISTGISDITVERKPTGKIYNLQGMEVKEPLRPGIYIRDGKKFIKR</sequence>
<keyword evidence="6" id="KW-1185">Reference proteome</keyword>
<evidence type="ECO:0000313" key="5">
    <source>
        <dbReference type="EMBL" id="MBM6672797.1"/>
    </source>
</evidence>
<name>A0A938WPG3_9BACT</name>
<dbReference type="SUPFAM" id="SSF51126">
    <property type="entry name" value="Pectin lyase-like"/>
    <property type="match status" value="1"/>
</dbReference>
<reference evidence="5" key="2">
    <citation type="journal article" date="2021" name="Sci. Rep.">
        <title>The distribution of antibiotic resistance genes in chicken gut microbiota commensals.</title>
        <authorList>
            <person name="Juricova H."/>
            <person name="Matiasovicova J."/>
            <person name="Kubasova T."/>
            <person name="Cejkova D."/>
            <person name="Rychlik I."/>
        </authorList>
    </citation>
    <scope>NUCLEOTIDE SEQUENCE</scope>
    <source>
        <strain evidence="5">An824</strain>
    </source>
</reference>
<keyword evidence="5" id="KW-0456">Lyase</keyword>
<dbReference type="InterPro" id="IPR012334">
    <property type="entry name" value="Pectin_lyas_fold"/>
</dbReference>
<dbReference type="Gene3D" id="2.160.20.10">
    <property type="entry name" value="Single-stranded right-handed beta-helix, Pectin lyase-like"/>
    <property type="match status" value="1"/>
</dbReference>
<evidence type="ECO:0000256" key="3">
    <source>
        <dbReference type="SAM" id="MobiDB-lite"/>
    </source>
</evidence>
<dbReference type="GO" id="GO:0046872">
    <property type="term" value="F:metal ion binding"/>
    <property type="evidence" value="ECO:0007669"/>
    <property type="project" value="UniProtKB-KW"/>
</dbReference>
<protein>
    <submittedName>
        <fullName evidence="5">Pectate lyase</fullName>
    </submittedName>
</protein>
<feature type="chain" id="PRO_5037059184" evidence="4">
    <location>
        <begin position="24"/>
        <end position="705"/>
    </location>
</feature>
<comment type="caution">
    <text evidence="5">The sequence shown here is derived from an EMBL/GenBank/DDBJ whole genome shotgun (WGS) entry which is preliminary data.</text>
</comment>
<evidence type="ECO:0000256" key="1">
    <source>
        <dbReference type="ARBA" id="ARBA00022723"/>
    </source>
</evidence>
<accession>A0A938WPG3</accession>
<dbReference type="PANTHER" id="PTHR42970">
    <property type="entry name" value="PECTATE LYASE C-RELATED"/>
    <property type="match status" value="1"/>
</dbReference>
<reference evidence="5" key="1">
    <citation type="submission" date="2020-08" db="EMBL/GenBank/DDBJ databases">
        <authorList>
            <person name="Cejkova D."/>
            <person name="Kubasova T."/>
            <person name="Jahodarova E."/>
            <person name="Rychlik I."/>
        </authorList>
    </citation>
    <scope>NUCLEOTIDE SEQUENCE</scope>
    <source>
        <strain evidence="5">An824</strain>
    </source>
</reference>
<dbReference type="InterPro" id="IPR052063">
    <property type="entry name" value="Polysaccharide_Lyase_1"/>
</dbReference>
<proteinExistence type="predicted"/>
<dbReference type="Proteomes" id="UP000706891">
    <property type="component" value="Unassembled WGS sequence"/>
</dbReference>
<evidence type="ECO:0000256" key="4">
    <source>
        <dbReference type="SAM" id="SignalP"/>
    </source>
</evidence>
<dbReference type="PANTHER" id="PTHR42970:SF1">
    <property type="entry name" value="PECTATE LYASE C-RELATED"/>
    <property type="match status" value="1"/>
</dbReference>
<organism evidence="5 6">
    <name type="scientific">Marseilla massiliensis</name>
    <dbReference type="NCBI Taxonomy" id="1841864"/>
    <lineage>
        <taxon>Bacteria</taxon>
        <taxon>Pseudomonadati</taxon>
        <taxon>Bacteroidota</taxon>
        <taxon>Bacteroidia</taxon>
        <taxon>Bacteroidales</taxon>
        <taxon>Prevotellaceae</taxon>
        <taxon>Marseilla</taxon>
    </lineage>
</organism>
<evidence type="ECO:0000313" key="6">
    <source>
        <dbReference type="Proteomes" id="UP000706891"/>
    </source>
</evidence>
<dbReference type="InterPro" id="IPR011050">
    <property type="entry name" value="Pectin_lyase_fold/virulence"/>
</dbReference>
<dbReference type="AlphaFoldDB" id="A0A938WPG3"/>
<feature type="signal peptide" evidence="4">
    <location>
        <begin position="1"/>
        <end position="23"/>
    </location>
</feature>
<keyword evidence="2" id="KW-0325">Glycoprotein</keyword>
<feature type="region of interest" description="Disordered" evidence="3">
    <location>
        <begin position="433"/>
        <end position="455"/>
    </location>
</feature>
<keyword evidence="1" id="KW-0479">Metal-binding</keyword>
<dbReference type="GO" id="GO:0016829">
    <property type="term" value="F:lyase activity"/>
    <property type="evidence" value="ECO:0007669"/>
    <property type="project" value="UniProtKB-KW"/>
</dbReference>